<protein>
    <submittedName>
        <fullName evidence="2">Uncharacterized protein</fullName>
    </submittedName>
</protein>
<dbReference type="PROSITE" id="PS50005">
    <property type="entry name" value="TPR"/>
    <property type="match status" value="1"/>
</dbReference>
<evidence type="ECO:0000313" key="3">
    <source>
        <dbReference type="Proteomes" id="UP000177091"/>
    </source>
</evidence>
<dbReference type="EMBL" id="MGFK01000007">
    <property type="protein sequence ID" value="OGM04732.1"/>
    <property type="molecule type" value="Genomic_DNA"/>
</dbReference>
<gene>
    <name evidence="2" type="ORF">A2112_00725</name>
</gene>
<dbReference type="AlphaFoldDB" id="A0A1F7WPJ2"/>
<feature type="repeat" description="TPR" evidence="1">
    <location>
        <begin position="36"/>
        <end position="69"/>
    </location>
</feature>
<dbReference type="InterPro" id="IPR019734">
    <property type="entry name" value="TPR_rpt"/>
</dbReference>
<evidence type="ECO:0000256" key="1">
    <source>
        <dbReference type="PROSITE-ProRule" id="PRU00339"/>
    </source>
</evidence>
<organism evidence="2 3">
    <name type="scientific">Candidatus Woesebacteria bacterium GWA1_42_12</name>
    <dbReference type="NCBI Taxonomy" id="1802472"/>
    <lineage>
        <taxon>Bacteria</taxon>
        <taxon>Candidatus Woeseibacteriota</taxon>
    </lineage>
</organism>
<comment type="caution">
    <text evidence="2">The sequence shown here is derived from an EMBL/GenBank/DDBJ whole genome shotgun (WGS) entry which is preliminary data.</text>
</comment>
<dbReference type="SUPFAM" id="SSF48452">
    <property type="entry name" value="TPR-like"/>
    <property type="match status" value="1"/>
</dbReference>
<evidence type="ECO:0000313" key="2">
    <source>
        <dbReference type="EMBL" id="OGM04732.1"/>
    </source>
</evidence>
<dbReference type="Gene3D" id="1.25.40.10">
    <property type="entry name" value="Tetratricopeptide repeat domain"/>
    <property type="match status" value="1"/>
</dbReference>
<dbReference type="SMART" id="SM00028">
    <property type="entry name" value="TPR"/>
    <property type="match status" value="1"/>
</dbReference>
<dbReference type="InterPro" id="IPR011990">
    <property type="entry name" value="TPR-like_helical_dom_sf"/>
</dbReference>
<proteinExistence type="predicted"/>
<dbReference type="Pfam" id="PF14559">
    <property type="entry name" value="TPR_19"/>
    <property type="match status" value="1"/>
</dbReference>
<sequence>MDIDLAQIAISSALSGSWKEACTTNQKILTKDPKDIDALNRLARAYVELGEVTKAKKTAEKVLKIDPFNTIAAKSLRKWKGLKRGETQKTSILPAQLFLEEPGRTKIVSLLHVADGKVLAKLDAGDEVSVNHRSHRISVLTPEGKYVGRLPDDLSARLRKLINHGYQYKIVVKSIEEGEAKIFIREVARPKEFEDLNSFPAEKIDYVSFTPPELVHKREGISSPVEEVEESF</sequence>
<accession>A0A1F7WPJ2</accession>
<name>A0A1F7WPJ2_9BACT</name>
<reference evidence="2 3" key="1">
    <citation type="journal article" date="2016" name="Nat. Commun.">
        <title>Thousands of microbial genomes shed light on interconnected biogeochemical processes in an aquifer system.</title>
        <authorList>
            <person name="Anantharaman K."/>
            <person name="Brown C.T."/>
            <person name="Hug L.A."/>
            <person name="Sharon I."/>
            <person name="Castelle C.J."/>
            <person name="Probst A.J."/>
            <person name="Thomas B.C."/>
            <person name="Singh A."/>
            <person name="Wilkins M.J."/>
            <person name="Karaoz U."/>
            <person name="Brodie E.L."/>
            <person name="Williams K.H."/>
            <person name="Hubbard S.S."/>
            <person name="Banfield J.F."/>
        </authorList>
    </citation>
    <scope>NUCLEOTIDE SEQUENCE [LARGE SCALE GENOMIC DNA]</scope>
</reference>
<keyword evidence="1" id="KW-0802">TPR repeat</keyword>
<dbReference type="Proteomes" id="UP000177091">
    <property type="component" value="Unassembled WGS sequence"/>
</dbReference>